<dbReference type="InterPro" id="IPR040170">
    <property type="entry name" value="Cytosol_ACT"/>
</dbReference>
<dbReference type="PANTHER" id="PTHR11049:SF24">
    <property type="entry name" value="CYTOSOLIC ACYL COENZYME A THIOESTER HYDROLASE"/>
    <property type="match status" value="1"/>
</dbReference>
<evidence type="ECO:0000256" key="3">
    <source>
        <dbReference type="PROSITE-ProRule" id="PRU01106"/>
    </source>
</evidence>
<dbReference type="GO" id="GO:0009062">
    <property type="term" value="P:fatty acid catabolic process"/>
    <property type="evidence" value="ECO:0007669"/>
    <property type="project" value="TreeGrafter"/>
</dbReference>
<dbReference type="GO" id="GO:0005829">
    <property type="term" value="C:cytosol"/>
    <property type="evidence" value="ECO:0007669"/>
    <property type="project" value="TreeGrafter"/>
</dbReference>
<protein>
    <submittedName>
        <fullName evidence="6">Acyl-CoA thioesterase</fullName>
    </submittedName>
</protein>
<name>A0AAU8AAA3_9FIRM</name>
<dbReference type="Pfam" id="PF03061">
    <property type="entry name" value="4HBT"/>
    <property type="match status" value="1"/>
</dbReference>
<evidence type="ECO:0000256" key="4">
    <source>
        <dbReference type="SAM" id="MobiDB-lite"/>
    </source>
</evidence>
<reference evidence="6" key="1">
    <citation type="submission" date="2023-02" db="EMBL/GenBank/DDBJ databases">
        <title>Gut commensal Christensenella minuta modulates host metabolism via a new class of secondary bile acids.</title>
        <authorList>
            <person name="Liu C."/>
        </authorList>
    </citation>
    <scope>NUCLEOTIDE SEQUENCE</scope>
    <source>
        <strain evidence="6">CA70</strain>
    </source>
</reference>
<evidence type="ECO:0000259" key="5">
    <source>
        <dbReference type="PROSITE" id="PS51770"/>
    </source>
</evidence>
<dbReference type="RefSeq" id="WP_353423883.1">
    <property type="nucleotide sequence ID" value="NZ_CP117826.1"/>
</dbReference>
<feature type="domain" description="HotDog ACOT-type" evidence="5">
    <location>
        <begin position="6"/>
        <end position="118"/>
    </location>
</feature>
<feature type="region of interest" description="Disordered" evidence="4">
    <location>
        <begin position="127"/>
        <end position="161"/>
    </location>
</feature>
<feature type="compositionally biased region" description="Basic and acidic residues" evidence="4">
    <location>
        <begin position="132"/>
        <end position="161"/>
    </location>
</feature>
<dbReference type="InterPro" id="IPR006683">
    <property type="entry name" value="Thioestr_dom"/>
</dbReference>
<accession>A0AAU8AAA3</accession>
<dbReference type="AlphaFoldDB" id="A0AAU8AAA3"/>
<keyword evidence="2 3" id="KW-0378">Hydrolase</keyword>
<dbReference type="PANTHER" id="PTHR11049">
    <property type="entry name" value="ACYL COENZYME A THIOESTER HYDROLASE"/>
    <property type="match status" value="1"/>
</dbReference>
<sequence length="161" mass="17861">MLNQTMGSCAETTHIVMSEDINQLGNLHGGTLMQWVDIVGAVAAMRHARCMVTTAALDSMDFKHPVPLGAIVTLRAAVTWTGRTSLEVRVDVYSEKMGETAKKHTNTAYLVFVALGYDGKPQAVQPFVPQTESEKQEYERAAQRREARLAQRRSAGERELR</sequence>
<evidence type="ECO:0000256" key="1">
    <source>
        <dbReference type="ARBA" id="ARBA00010458"/>
    </source>
</evidence>
<evidence type="ECO:0000256" key="2">
    <source>
        <dbReference type="ARBA" id="ARBA00022801"/>
    </source>
</evidence>
<dbReference type="InterPro" id="IPR029069">
    <property type="entry name" value="HotDog_dom_sf"/>
</dbReference>
<comment type="similarity">
    <text evidence="1">Belongs to the acyl coenzyme A hydrolase family.</text>
</comment>
<gene>
    <name evidence="6" type="ORF">PUP29_04165</name>
</gene>
<dbReference type="GO" id="GO:0052816">
    <property type="term" value="F:long-chain fatty acyl-CoA hydrolase activity"/>
    <property type="evidence" value="ECO:0007669"/>
    <property type="project" value="TreeGrafter"/>
</dbReference>
<organism evidence="6">
    <name type="scientific">Christensenella massiliensis</name>
    <dbReference type="NCBI Taxonomy" id="1805714"/>
    <lineage>
        <taxon>Bacteria</taxon>
        <taxon>Bacillati</taxon>
        <taxon>Bacillota</taxon>
        <taxon>Clostridia</taxon>
        <taxon>Christensenellales</taxon>
        <taxon>Christensenellaceae</taxon>
        <taxon>Christensenella</taxon>
    </lineage>
</organism>
<dbReference type="EMBL" id="CP117826">
    <property type="protein sequence ID" value="XCC63116.1"/>
    <property type="molecule type" value="Genomic_DNA"/>
</dbReference>
<dbReference type="GO" id="GO:0006637">
    <property type="term" value="P:acyl-CoA metabolic process"/>
    <property type="evidence" value="ECO:0007669"/>
    <property type="project" value="TreeGrafter"/>
</dbReference>
<dbReference type="InterPro" id="IPR033120">
    <property type="entry name" value="HOTDOG_ACOT"/>
</dbReference>
<dbReference type="PROSITE" id="PS51770">
    <property type="entry name" value="HOTDOG_ACOT"/>
    <property type="match status" value="1"/>
</dbReference>
<dbReference type="SUPFAM" id="SSF54637">
    <property type="entry name" value="Thioesterase/thiol ester dehydrase-isomerase"/>
    <property type="match status" value="1"/>
</dbReference>
<proteinExistence type="inferred from homology"/>
<dbReference type="CDD" id="cd03442">
    <property type="entry name" value="BFIT_BACH"/>
    <property type="match status" value="1"/>
</dbReference>
<dbReference type="Gene3D" id="3.10.129.10">
    <property type="entry name" value="Hotdog Thioesterase"/>
    <property type="match status" value="1"/>
</dbReference>
<evidence type="ECO:0000313" key="6">
    <source>
        <dbReference type="EMBL" id="XCC63116.1"/>
    </source>
</evidence>